<gene>
    <name evidence="1" type="ORF">JEQ12_014439</name>
</gene>
<evidence type="ECO:0000313" key="1">
    <source>
        <dbReference type="EMBL" id="KAG5212010.1"/>
    </source>
</evidence>
<dbReference type="Proteomes" id="UP000664991">
    <property type="component" value="Unassembled WGS sequence"/>
</dbReference>
<dbReference type="AlphaFoldDB" id="A0A836AK10"/>
<organism evidence="1 2">
    <name type="scientific">Ovis aries</name>
    <name type="common">Sheep</name>
    <dbReference type="NCBI Taxonomy" id="9940"/>
    <lineage>
        <taxon>Eukaryota</taxon>
        <taxon>Metazoa</taxon>
        <taxon>Chordata</taxon>
        <taxon>Craniata</taxon>
        <taxon>Vertebrata</taxon>
        <taxon>Euteleostomi</taxon>
        <taxon>Mammalia</taxon>
        <taxon>Eutheria</taxon>
        <taxon>Laurasiatheria</taxon>
        <taxon>Artiodactyla</taxon>
        <taxon>Ruminantia</taxon>
        <taxon>Pecora</taxon>
        <taxon>Bovidae</taxon>
        <taxon>Caprinae</taxon>
        <taxon>Ovis</taxon>
    </lineage>
</organism>
<sequence>MALELFSMAPLPGFPFPPGALLYPAGHSSTPILSPGLLSVLKAFLLQTQIVTWNKFVSVMPMTMERGDSSKGVMENSPGMKDETG</sequence>
<comment type="caution">
    <text evidence="1">The sequence shown here is derived from an EMBL/GenBank/DDBJ whole genome shotgun (WGS) entry which is preliminary data.</text>
</comment>
<name>A0A836AK10_SHEEP</name>
<evidence type="ECO:0000313" key="2">
    <source>
        <dbReference type="Proteomes" id="UP000664991"/>
    </source>
</evidence>
<dbReference type="EMBL" id="JAEMGP010000003">
    <property type="protein sequence ID" value="KAG5212010.1"/>
    <property type="molecule type" value="Genomic_DNA"/>
</dbReference>
<proteinExistence type="predicted"/>
<reference evidence="1 2" key="1">
    <citation type="submission" date="2020-12" db="EMBL/GenBank/DDBJ databases">
        <title>De novo assembly of Tibetan sheep genome.</title>
        <authorList>
            <person name="Li X."/>
        </authorList>
    </citation>
    <scope>NUCLEOTIDE SEQUENCE [LARGE SCALE GENOMIC DNA]</scope>
    <source>
        <tissue evidence="1">Heart</tissue>
    </source>
</reference>
<protein>
    <submittedName>
        <fullName evidence="1">Uncharacterized protein</fullName>
    </submittedName>
</protein>
<accession>A0A836AK10</accession>